<dbReference type="InterPro" id="IPR059050">
    <property type="entry name" value="Rv3660c_N"/>
</dbReference>
<dbReference type="EMBL" id="JBEZFP010000209">
    <property type="protein sequence ID" value="MEU8139882.1"/>
    <property type="molecule type" value="Genomic_DNA"/>
</dbReference>
<dbReference type="SUPFAM" id="SSF52540">
    <property type="entry name" value="P-loop containing nucleoside triphosphate hydrolases"/>
    <property type="match status" value="1"/>
</dbReference>
<dbReference type="RefSeq" id="WP_358364400.1">
    <property type="nucleotide sequence ID" value="NZ_JBEZFP010000209.1"/>
</dbReference>
<dbReference type="InterPro" id="IPR050625">
    <property type="entry name" value="ParA/MinD_ATPase"/>
</dbReference>
<sequence>MSSLSPPRPVGPPRPLLVTGDPRLLDELLRLCAVTGIEPEVCADAGSARAAWGASPLVIVGDDLADEAARCGLPRRDDIVLLGSDLDDGEVWRRAVAVGADHVIFLPDAEAWLVDRFADIADGATSAALSVAVVGGRGGAGASTLACALAVTAAQRGRTAALIDVDPLGGGIDVLLGGEAVGGLRWPDLRGARGRVDGGALSAALPRLHGLTVLSWDRGAPGGVPQDAMRAIVGAVRRRHEVVVVDMPRRPDAVSEEALAQCGTGLVVIPAELRAIAAAAQVVSLVRPVVRDLRAVVRTPSPSGLEPDEVAANAGLPLAGELRHESGLVESVERGEAPGTKSRSPLARFCRDFLDRAMPIPHSEVA</sequence>
<evidence type="ECO:0000259" key="1">
    <source>
        <dbReference type="Pfam" id="PF01656"/>
    </source>
</evidence>
<protein>
    <submittedName>
        <fullName evidence="3">Septum site-determining protein Ssd</fullName>
    </submittedName>
</protein>
<reference evidence="3 4" key="1">
    <citation type="submission" date="2024-06" db="EMBL/GenBank/DDBJ databases">
        <title>The Natural Products Discovery Center: Release of the First 8490 Sequenced Strains for Exploring Actinobacteria Biosynthetic Diversity.</title>
        <authorList>
            <person name="Kalkreuter E."/>
            <person name="Kautsar S.A."/>
            <person name="Yang D."/>
            <person name="Bader C.D."/>
            <person name="Teijaro C.N."/>
            <person name="Fluegel L."/>
            <person name="Davis C.M."/>
            <person name="Simpson J.R."/>
            <person name="Lauterbach L."/>
            <person name="Steele A.D."/>
            <person name="Gui C."/>
            <person name="Meng S."/>
            <person name="Li G."/>
            <person name="Viehrig K."/>
            <person name="Ye F."/>
            <person name="Su P."/>
            <person name="Kiefer A.F."/>
            <person name="Nichols A."/>
            <person name="Cepeda A.J."/>
            <person name="Yan W."/>
            <person name="Fan B."/>
            <person name="Jiang Y."/>
            <person name="Adhikari A."/>
            <person name="Zheng C.-J."/>
            <person name="Schuster L."/>
            <person name="Cowan T.M."/>
            <person name="Smanski M.J."/>
            <person name="Chevrette M.G."/>
            <person name="De Carvalho L.P.S."/>
            <person name="Shen B."/>
        </authorList>
    </citation>
    <scope>NUCLEOTIDE SEQUENCE [LARGE SCALE GENOMIC DNA]</scope>
    <source>
        <strain evidence="3 4">NPDC048946</strain>
    </source>
</reference>
<organism evidence="3 4">
    <name type="scientific">Streptodolium elevatio</name>
    <dbReference type="NCBI Taxonomy" id="3157996"/>
    <lineage>
        <taxon>Bacteria</taxon>
        <taxon>Bacillati</taxon>
        <taxon>Actinomycetota</taxon>
        <taxon>Actinomycetes</taxon>
        <taxon>Kitasatosporales</taxon>
        <taxon>Streptomycetaceae</taxon>
        <taxon>Streptodolium</taxon>
    </lineage>
</organism>
<accession>A0ABV3DXA1</accession>
<dbReference type="InterPro" id="IPR002586">
    <property type="entry name" value="CobQ/CobB/MinD/ParA_Nub-bd_dom"/>
</dbReference>
<dbReference type="Pfam" id="PF26563">
    <property type="entry name" value="Rv3660c_N"/>
    <property type="match status" value="1"/>
</dbReference>
<dbReference type="PANTHER" id="PTHR43384">
    <property type="entry name" value="SEPTUM SITE-DETERMINING PROTEIN MIND HOMOLOG, CHLOROPLASTIC-RELATED"/>
    <property type="match status" value="1"/>
</dbReference>
<dbReference type="Gene3D" id="3.40.50.300">
    <property type="entry name" value="P-loop containing nucleotide triphosphate hydrolases"/>
    <property type="match status" value="1"/>
</dbReference>
<name>A0ABV3DXA1_9ACTN</name>
<evidence type="ECO:0000313" key="4">
    <source>
        <dbReference type="Proteomes" id="UP001551482"/>
    </source>
</evidence>
<evidence type="ECO:0000259" key="2">
    <source>
        <dbReference type="Pfam" id="PF26563"/>
    </source>
</evidence>
<dbReference type="Pfam" id="PF01656">
    <property type="entry name" value="CbiA"/>
    <property type="match status" value="1"/>
</dbReference>
<dbReference type="NCBIfam" id="TIGR03815">
    <property type="entry name" value="CpaE_hom_Actino"/>
    <property type="match status" value="1"/>
</dbReference>
<proteinExistence type="predicted"/>
<evidence type="ECO:0000313" key="3">
    <source>
        <dbReference type="EMBL" id="MEU8139882.1"/>
    </source>
</evidence>
<dbReference type="InterPro" id="IPR027417">
    <property type="entry name" value="P-loop_NTPase"/>
</dbReference>
<feature type="domain" description="CobQ/CobB/MinD/ParA nucleotide binding" evidence="1">
    <location>
        <begin position="131"/>
        <end position="168"/>
    </location>
</feature>
<comment type="caution">
    <text evidence="3">The sequence shown here is derived from an EMBL/GenBank/DDBJ whole genome shotgun (WGS) entry which is preliminary data.</text>
</comment>
<feature type="domain" description="Rv3660c-like CheY-like N-terminal" evidence="2">
    <location>
        <begin position="18"/>
        <end position="124"/>
    </location>
</feature>
<dbReference type="InterPro" id="IPR022521">
    <property type="entry name" value="Rv3660c"/>
</dbReference>
<gene>
    <name evidence="3" type="primary">ssd</name>
    <name evidence="3" type="ORF">AB0C36_41100</name>
</gene>
<dbReference type="Proteomes" id="UP001551482">
    <property type="component" value="Unassembled WGS sequence"/>
</dbReference>
<dbReference type="PANTHER" id="PTHR43384:SF11">
    <property type="entry name" value="SEPTUM SITE DETERMINING PROTEIN"/>
    <property type="match status" value="1"/>
</dbReference>
<keyword evidence="4" id="KW-1185">Reference proteome</keyword>